<reference evidence="1 2" key="1">
    <citation type="submission" date="2019-04" db="EMBL/GenBank/DDBJ databases">
        <title>Bacillus sediminilitoris sp. nov., isolated from a tidal flat sediment on the East China Sea.</title>
        <authorList>
            <person name="Wei Y."/>
            <person name="Mao H."/>
            <person name="Fang J."/>
        </authorList>
    </citation>
    <scope>NUCLEOTIDE SEQUENCE [LARGE SCALE GENOMIC DNA]</scope>
    <source>
        <strain evidence="1 2">DSL-17</strain>
    </source>
</reference>
<organism evidence="1 2">
    <name type="scientific">Metabacillus sediminilitoris</name>
    <dbReference type="NCBI Taxonomy" id="2567941"/>
    <lineage>
        <taxon>Bacteria</taxon>
        <taxon>Bacillati</taxon>
        <taxon>Bacillota</taxon>
        <taxon>Bacilli</taxon>
        <taxon>Bacillales</taxon>
        <taxon>Bacillaceae</taxon>
        <taxon>Metabacillus</taxon>
    </lineage>
</organism>
<dbReference type="InterPro" id="IPR021683">
    <property type="entry name" value="DUF3267"/>
</dbReference>
<keyword evidence="2" id="KW-1185">Reference proteome</keyword>
<name>A0A4S4BY35_9BACI</name>
<comment type="caution">
    <text evidence="1">The sequence shown here is derived from an EMBL/GenBank/DDBJ whole genome shotgun (WGS) entry which is preliminary data.</text>
</comment>
<dbReference type="Proteomes" id="UP000310334">
    <property type="component" value="Unassembled WGS sequence"/>
</dbReference>
<protein>
    <submittedName>
        <fullName evidence="1">DUF3267 domain-containing protein</fullName>
    </submittedName>
</protein>
<gene>
    <name evidence="1" type="ORF">E6W99_10810</name>
</gene>
<evidence type="ECO:0000313" key="1">
    <source>
        <dbReference type="EMBL" id="THF80152.1"/>
    </source>
</evidence>
<proteinExistence type="predicted"/>
<dbReference type="Pfam" id="PF11667">
    <property type="entry name" value="DUF3267"/>
    <property type="match status" value="1"/>
</dbReference>
<dbReference type="OrthoDB" id="2360495at2"/>
<dbReference type="EMBL" id="SSNT01000007">
    <property type="protein sequence ID" value="THF80152.1"/>
    <property type="molecule type" value="Genomic_DNA"/>
</dbReference>
<sequence length="192" mass="22183">MEVLCIDLRMDGGKMNCWKTINLSKDVGSHRMIFISMLTMVFVFILTYLPINLLLPKDHLNDEHFLLFVLLLISMIPIHKLLHAFPLILSGCRVSLKIKCYYMLPILQIRTCHGINKRTMILSLLSPFLICTSVFLFCSPYFPAYVHYLCIALAFQIGLCVPDFIFIKHIISAPKTCFIEEFEDGYEVLVEK</sequence>
<dbReference type="AlphaFoldDB" id="A0A4S4BY35"/>
<evidence type="ECO:0000313" key="2">
    <source>
        <dbReference type="Proteomes" id="UP000310334"/>
    </source>
</evidence>
<accession>A0A4S4BY35</accession>